<dbReference type="GeneID" id="301098100"/>
<dbReference type="CDD" id="cd00267">
    <property type="entry name" value="ABC_ATPase"/>
    <property type="match status" value="1"/>
</dbReference>
<protein>
    <submittedName>
        <fullName evidence="2">SMC domain protein</fullName>
    </submittedName>
</protein>
<evidence type="ECO:0000313" key="2">
    <source>
        <dbReference type="EMBL" id="ADG20900.1"/>
    </source>
</evidence>
<sequence>MLQSARVQRFKSISDATVPLGRVTLLVGPNNAGKSSFLHAIQFGVSVAQSLRLDNVAIWNGEDLSGSLAAQQLVYTPLRDVHALAAGGNLRQDANQAISVALTTSDIGSATIQVRRGKNKNIAVSIQGSALGKRLESMERPFSVVAPGLAGIPAFEEFRSPGIVQRAAAKGDSNSVFRNVLWLLKQDAAAWQTFNARLESIFGGLNIDVSFDAAVDEFISAQAVKADSNLPIDSCGTGVLQAIQTLAYIGVYKPKLLILDEPDSHLHPDNQRRMARLLDSITQSSDLQVLISTHSRHFLDEFSDLGATVHWFSEGSIHADNTDRVSFLLGLGALDAGDRLRNGRTPLIVLTEDSKQEGLRILLQASDLGDDVCQVWSYAGCSNVQSAKVLASFIRDHAPGTVVLVHRDRDYLTNEKAETYSRNLTEAGMEVFLTTGTDVESHFLNVEHIASLVPEIDRAVAQQVIDEATAESRAASVERCINHWNNDAQRDRNKGGGEVNVGRIAAEANAAYDGDPIRYRYGKRVRGVVASKLQALVGRNIDIVQASAALRVPQLQEIARQLAGGADAND</sequence>
<reference evidence="2 3" key="2">
    <citation type="journal article" date="2012" name="J. Bacteriol.">
        <title>Genome Sequences of Burkholderia sp. Strains CCGE1002 and H160, Isolated from Legume Nodules in Mexico and Brazil.</title>
        <authorList>
            <person name="Ormeno-Orrillo E."/>
            <person name="Rogel M.A."/>
            <person name="Chueire L.M."/>
            <person name="Tiedje J.M."/>
            <person name="Martinez-Romero E."/>
            <person name="Hungria M."/>
        </authorList>
    </citation>
    <scope>NUCLEOTIDE SEQUENCE [LARGE SCALE GENOMIC DNA]</scope>
    <source>
        <strain evidence="2 3">CCGE1002</strain>
        <plasmid evidence="3">pBC201</plasmid>
    </source>
</reference>
<dbReference type="InterPro" id="IPR051396">
    <property type="entry name" value="Bact_Antivir_Def_Nuclease"/>
</dbReference>
<dbReference type="PANTHER" id="PTHR43581">
    <property type="entry name" value="ATP/GTP PHOSPHATASE"/>
    <property type="match status" value="1"/>
</dbReference>
<keyword evidence="2" id="KW-0614">Plasmid</keyword>
<dbReference type="EMBL" id="CP002016">
    <property type="protein sequence ID" value="ADG20900.1"/>
    <property type="molecule type" value="Genomic_DNA"/>
</dbReference>
<dbReference type="InterPro" id="IPR003593">
    <property type="entry name" value="AAA+_ATPase"/>
</dbReference>
<accession>D5WNM1</accession>
<dbReference type="Pfam" id="PF13175">
    <property type="entry name" value="AAA_15"/>
    <property type="match status" value="1"/>
</dbReference>
<name>D5WNM1_PARAM</name>
<dbReference type="eggNOG" id="COG1106">
    <property type="taxonomic scope" value="Bacteria"/>
</dbReference>
<dbReference type="HOGENOM" id="CLU_029177_0_0_4"/>
<dbReference type="Proteomes" id="UP000002190">
    <property type="component" value="Plasmid pBC201"/>
</dbReference>
<geneLocation type="plasmid" evidence="2 3">
    <name>pBC201</name>
</geneLocation>
<gene>
    <name evidence="2" type="ordered locus">BC1002_7154</name>
</gene>
<dbReference type="SUPFAM" id="SSF52540">
    <property type="entry name" value="P-loop containing nucleoside triphosphate hydrolases"/>
    <property type="match status" value="1"/>
</dbReference>
<organism evidence="2 3">
    <name type="scientific">Paraburkholderia atlantica</name>
    <dbReference type="NCBI Taxonomy" id="2654982"/>
    <lineage>
        <taxon>Bacteria</taxon>
        <taxon>Pseudomonadati</taxon>
        <taxon>Pseudomonadota</taxon>
        <taxon>Betaproteobacteria</taxon>
        <taxon>Burkholderiales</taxon>
        <taxon>Burkholderiaceae</taxon>
        <taxon>Paraburkholderia</taxon>
    </lineage>
</organism>
<dbReference type="RefSeq" id="WP_013094675.1">
    <property type="nucleotide sequence ID" value="NC_014120.1"/>
</dbReference>
<evidence type="ECO:0000313" key="3">
    <source>
        <dbReference type="Proteomes" id="UP000002190"/>
    </source>
</evidence>
<proteinExistence type="predicted"/>
<evidence type="ECO:0000259" key="1">
    <source>
        <dbReference type="SMART" id="SM00382"/>
    </source>
</evidence>
<dbReference type="PANTHER" id="PTHR43581:SF4">
    <property type="entry name" value="ATP_GTP PHOSPHATASE"/>
    <property type="match status" value="1"/>
</dbReference>
<dbReference type="SMART" id="SM00382">
    <property type="entry name" value="AAA"/>
    <property type="match status" value="1"/>
</dbReference>
<dbReference type="InterPro" id="IPR027417">
    <property type="entry name" value="P-loop_NTPase"/>
</dbReference>
<dbReference type="Gene3D" id="3.40.50.300">
    <property type="entry name" value="P-loop containing nucleotide triphosphate hydrolases"/>
    <property type="match status" value="2"/>
</dbReference>
<dbReference type="KEGG" id="bge:BC1002_7154"/>
<dbReference type="InterPro" id="IPR041685">
    <property type="entry name" value="AAA_GajA/Old/RecF-like"/>
</dbReference>
<reference evidence="3" key="1">
    <citation type="submission" date="2010-04" db="EMBL/GenBank/DDBJ databases">
        <title>Complete sequence of plasmid 1 of Burkholderia sp. CCGE1002.</title>
        <authorList>
            <consortium name="US DOE Joint Genome Institute"/>
            <person name="Lucas S."/>
            <person name="Copeland A."/>
            <person name="Lapidus A."/>
            <person name="Cheng J.-F."/>
            <person name="Bruce D."/>
            <person name="Goodwin L."/>
            <person name="Pitluck S."/>
            <person name="Chertkov O."/>
            <person name="Detter J.C."/>
            <person name="Han C."/>
            <person name="Tapia R."/>
            <person name="Land M."/>
            <person name="Hauser L."/>
            <person name="Kyrpides N."/>
            <person name="Ovchinnikova G."/>
            <person name="Martinez-Romero E."/>
            <person name="Hernandez M.A.R."/>
            <person name="Tiedje J.M."/>
            <person name="Woyke T."/>
        </authorList>
    </citation>
    <scope>NUCLEOTIDE SEQUENCE [LARGE SCALE GENOMIC DNA]</scope>
    <source>
        <strain evidence="3">CCGE1002</strain>
        <plasmid evidence="3">pBC201</plasmid>
    </source>
</reference>
<feature type="domain" description="AAA+ ATPase" evidence="1">
    <location>
        <begin position="20"/>
        <end position="323"/>
    </location>
</feature>
<dbReference type="AlphaFoldDB" id="D5WNM1"/>